<name>A0ABY3PV04_9PSED</name>
<protein>
    <submittedName>
        <fullName evidence="1">RHS repeat protein</fullName>
    </submittedName>
</protein>
<dbReference type="Gene3D" id="2.180.10.10">
    <property type="entry name" value="RHS repeat-associated core"/>
    <property type="match status" value="1"/>
</dbReference>
<organism evidence="1 2">
    <name type="scientific">Pseudomonas fitomaticsae</name>
    <dbReference type="NCBI Taxonomy" id="2837969"/>
    <lineage>
        <taxon>Bacteria</taxon>
        <taxon>Pseudomonadati</taxon>
        <taxon>Pseudomonadota</taxon>
        <taxon>Gammaproteobacteria</taxon>
        <taxon>Pseudomonadales</taxon>
        <taxon>Pseudomonadaceae</taxon>
        <taxon>Pseudomonas</taxon>
    </lineage>
</organism>
<gene>
    <name evidence="1" type="ORF">KJY40_16720</name>
</gene>
<dbReference type="Proteomes" id="UP001162907">
    <property type="component" value="Chromosome"/>
</dbReference>
<evidence type="ECO:0000313" key="1">
    <source>
        <dbReference type="EMBL" id="UFP97707.1"/>
    </source>
</evidence>
<sequence>MNMVANAHFHTPTVEVFDPRGLVIRNIGFYRCDPDEMVQSRISRQVFDQSARLIANWDPRLWALVEQGHDVLPNDRVTFTLNSLPILTRSVDEGQRLTLVGDAAQALDVWDSRGSQFHRVYDDQLRVLELHERTLNEPFGCIERLRYAGNEIEPAYNLRGRLLRHDDAGGSRSWEGYDLHSQPLREVQRFLKTMNVPDWPENEPEREALLESSSYKTKWVRNAEGKTINFVDAKGNDVSRVFNICGQATEVWLTLAGTSKPHCLASSMVYNAQGNVVSQTSGKGILISTEFDPLTGYLRQSQVRKSSGQLLQDLRYSYDAVGNVVKKEDRAQSVQYFKNQIIEPIAIYKYDTLYRLISASGKESILATGGADLPELAPIGDASRQRNYLDTFVYDAANNLLELHHQAGEGSYKKKMKVAERTNRSLYWQEGEDDSDPDSGFDLNGNQKNLLKGQELDWDSRNQLVRASQVVRAEGVNDEEFYQYDSSSSRLRKLSVKKAKSLVSTSVVSYLPGLEIRENLVAGEQLQVVCVELEGGTVQILHWDSGPPEGLLNDSFRFGFSDQLGSVLLELSEDARLISQEEYHSFGTTAWWASGSAVEAKYKTIRYSGKQRDSTGLYYYRYRYYAPWLFRWLSADPAPTAEEVNRYCMVGNNPVSYIDSHGLNRLKTSEMDQIVPADERLHVARGMINEISQYEPAVTSLLDQVSAELGATLYGREYRLKTAESLAQKLSVAPPNQMNDVLRYTIGFPYGEKGDISEQEQQDFLQGVVRSFYVLGSSGYKPALIRNTFSSGQAYKGINANFLLPDGKTKFEIQVHTSQSYKIKSEGHVRYEAIRSLDRELASGAVSKDRREAIEAELSSRRIAHTEASAAISTPVGIQEWVPSTPEMKGFKWQTHRLTSEQRRFYSERVKTNMRILTRTSQNNSTIVRRNSM</sequence>
<dbReference type="RefSeq" id="WP_230731280.1">
    <property type="nucleotide sequence ID" value="NZ_CP075567.1"/>
</dbReference>
<reference evidence="1 2" key="1">
    <citation type="journal article" date="2022" name="Int. J. Syst. Evol. Microbiol.">
        <title>Pseudomonas fitomaticsae sp. nov., isolated at Marimurtra Botanical Garden in Blanes, Catalonia, Spain.</title>
        <authorList>
            <person name="Atanasov K.E."/>
            <person name="Galbis D.M."/>
            <person name="Cornado D."/>
            <person name="Serpico A."/>
            <person name="Sanchez G."/>
            <person name="Bosch M."/>
            <person name="Ferrer A."/>
            <person name="Altabella T."/>
        </authorList>
    </citation>
    <scope>NUCLEOTIDE SEQUENCE [LARGE SCALE GENOMIC DNA]</scope>
    <source>
        <strain evidence="1 2">FIT81</strain>
    </source>
</reference>
<dbReference type="EMBL" id="CP075567">
    <property type="protein sequence ID" value="UFP97707.1"/>
    <property type="molecule type" value="Genomic_DNA"/>
</dbReference>
<dbReference type="PANTHER" id="PTHR32305:SF15">
    <property type="entry name" value="PROTEIN RHSA-RELATED"/>
    <property type="match status" value="1"/>
</dbReference>
<dbReference type="NCBIfam" id="TIGR03696">
    <property type="entry name" value="Rhs_assc_core"/>
    <property type="match status" value="1"/>
</dbReference>
<proteinExistence type="predicted"/>
<dbReference type="InterPro" id="IPR050708">
    <property type="entry name" value="T6SS_VgrG/RHS"/>
</dbReference>
<evidence type="ECO:0000313" key="2">
    <source>
        <dbReference type="Proteomes" id="UP001162907"/>
    </source>
</evidence>
<dbReference type="InterPro" id="IPR022385">
    <property type="entry name" value="Rhs_assc_core"/>
</dbReference>
<accession>A0ABY3PV04</accession>
<keyword evidence="2" id="KW-1185">Reference proteome</keyword>
<dbReference type="PANTHER" id="PTHR32305">
    <property type="match status" value="1"/>
</dbReference>